<evidence type="ECO:0000256" key="2">
    <source>
        <dbReference type="SAM" id="MobiDB-lite"/>
    </source>
</evidence>
<feature type="region of interest" description="Disordered" evidence="2">
    <location>
        <begin position="234"/>
        <end position="255"/>
    </location>
</feature>
<comment type="caution">
    <text evidence="3">The sequence shown here is derived from an EMBL/GenBank/DDBJ whole genome shotgun (WGS) entry which is preliminary data.</text>
</comment>
<dbReference type="EMBL" id="AGNL01018552">
    <property type="protein sequence ID" value="EJK62900.1"/>
    <property type="molecule type" value="Genomic_DNA"/>
</dbReference>
<evidence type="ECO:0000313" key="3">
    <source>
        <dbReference type="EMBL" id="EJK62900.1"/>
    </source>
</evidence>
<feature type="region of interest" description="Disordered" evidence="2">
    <location>
        <begin position="270"/>
        <end position="312"/>
    </location>
</feature>
<protein>
    <submittedName>
        <fullName evidence="3">Uncharacterized protein</fullName>
    </submittedName>
</protein>
<organism evidence="3 4">
    <name type="scientific">Thalassiosira oceanica</name>
    <name type="common">Marine diatom</name>
    <dbReference type="NCBI Taxonomy" id="159749"/>
    <lineage>
        <taxon>Eukaryota</taxon>
        <taxon>Sar</taxon>
        <taxon>Stramenopiles</taxon>
        <taxon>Ochrophyta</taxon>
        <taxon>Bacillariophyta</taxon>
        <taxon>Coscinodiscophyceae</taxon>
        <taxon>Thalassiosirophycidae</taxon>
        <taxon>Thalassiosirales</taxon>
        <taxon>Thalassiosiraceae</taxon>
        <taxon>Thalassiosira</taxon>
    </lineage>
</organism>
<sequence length="412" mass="47803">QWKAWAIQLQAAALHAKSPRRVADVKSKERPDAANRDSSHQVEDDTCDERPDAETPDFDASLHCNNCRNFKSSGRTRSKKLSIRISSSASTSKTKHDTADATGGTKVTAASEFGTGALDERKDGELDFLSGDLAPGQDPHYVEFYSTRMENRCRRQLEDTKRERAMDLKQIESHIENKWKERNQELQSQITQLRQDMVAKQTRQRLQLQEKHKQVLEGDRVRIEEAERLLKQKQSSELETKMNRHRQDSIQRGLPNNGMVEWQSIATDLQRKHTSQRRQFEEKKISQRNRTEQDMQTQSRILDSHHKRRTAETESNILQMLNSSRENHDAMKAQLLDLHRQRFQEREDSIKSAFGVDEKRPVRSNDVAVVPRQKISCDETDSTVQLDSEVSLLDLSWINTSWVLHGKRDHFQ</sequence>
<feature type="region of interest" description="Disordered" evidence="2">
    <location>
        <begin position="13"/>
        <end position="60"/>
    </location>
</feature>
<feature type="non-terminal residue" evidence="3">
    <location>
        <position position="1"/>
    </location>
</feature>
<evidence type="ECO:0000256" key="1">
    <source>
        <dbReference type="SAM" id="Coils"/>
    </source>
</evidence>
<reference evidence="3 4" key="1">
    <citation type="journal article" date="2012" name="Genome Biol.">
        <title>Genome and low-iron response of an oceanic diatom adapted to chronic iron limitation.</title>
        <authorList>
            <person name="Lommer M."/>
            <person name="Specht M."/>
            <person name="Roy A.S."/>
            <person name="Kraemer L."/>
            <person name="Andreson R."/>
            <person name="Gutowska M.A."/>
            <person name="Wolf J."/>
            <person name="Bergner S.V."/>
            <person name="Schilhabel M.B."/>
            <person name="Klostermeier U.C."/>
            <person name="Beiko R.G."/>
            <person name="Rosenstiel P."/>
            <person name="Hippler M."/>
            <person name="Laroche J."/>
        </authorList>
    </citation>
    <scope>NUCLEOTIDE SEQUENCE [LARGE SCALE GENOMIC DNA]</scope>
    <source>
        <strain evidence="3 4">CCMP1005</strain>
    </source>
</reference>
<dbReference type="Proteomes" id="UP000266841">
    <property type="component" value="Unassembled WGS sequence"/>
</dbReference>
<gene>
    <name evidence="3" type="ORF">THAOC_16470</name>
</gene>
<feature type="compositionally biased region" description="Basic and acidic residues" evidence="2">
    <location>
        <begin position="21"/>
        <end position="53"/>
    </location>
</feature>
<evidence type="ECO:0000313" key="4">
    <source>
        <dbReference type="Proteomes" id="UP000266841"/>
    </source>
</evidence>
<keyword evidence="1" id="KW-0175">Coiled coil</keyword>
<feature type="coiled-coil region" evidence="1">
    <location>
        <begin position="176"/>
        <end position="203"/>
    </location>
</feature>
<feature type="compositionally biased region" description="Basic and acidic residues" evidence="2">
    <location>
        <begin position="234"/>
        <end position="249"/>
    </location>
</feature>
<keyword evidence="4" id="KW-1185">Reference proteome</keyword>
<dbReference type="AlphaFoldDB" id="K0SC21"/>
<name>K0SC21_THAOC</name>
<dbReference type="eggNOG" id="ENOG502T6FS">
    <property type="taxonomic scope" value="Eukaryota"/>
</dbReference>
<feature type="region of interest" description="Disordered" evidence="2">
    <location>
        <begin position="78"/>
        <end position="103"/>
    </location>
</feature>
<accession>K0SC21</accession>
<feature type="compositionally biased region" description="Basic and acidic residues" evidence="2">
    <location>
        <begin position="278"/>
        <end position="293"/>
    </location>
</feature>
<proteinExistence type="predicted"/>
<feature type="compositionally biased region" description="Low complexity" evidence="2">
    <location>
        <begin position="83"/>
        <end position="92"/>
    </location>
</feature>